<feature type="compositionally biased region" description="Acidic residues" evidence="1">
    <location>
        <begin position="573"/>
        <end position="582"/>
    </location>
</feature>
<accession>A0A6G1BV74</accession>
<feature type="compositionally biased region" description="Acidic residues" evidence="1">
    <location>
        <begin position="454"/>
        <end position="479"/>
    </location>
</feature>
<dbReference type="PANTHER" id="PTHR37911:SF1">
    <property type="entry name" value="OS04G0497900 PROTEIN"/>
    <property type="match status" value="1"/>
</dbReference>
<keyword evidence="3" id="KW-1185">Reference proteome</keyword>
<feature type="region of interest" description="Disordered" evidence="1">
    <location>
        <begin position="1"/>
        <end position="27"/>
    </location>
</feature>
<feature type="compositionally biased region" description="Acidic residues" evidence="1">
    <location>
        <begin position="486"/>
        <end position="497"/>
    </location>
</feature>
<evidence type="ECO:0000256" key="1">
    <source>
        <dbReference type="SAM" id="MobiDB-lite"/>
    </source>
</evidence>
<evidence type="ECO:0000313" key="3">
    <source>
        <dbReference type="Proteomes" id="UP000479710"/>
    </source>
</evidence>
<gene>
    <name evidence="2" type="ORF">E2562_010997</name>
</gene>
<feature type="region of interest" description="Disordered" evidence="1">
    <location>
        <begin position="41"/>
        <end position="128"/>
    </location>
</feature>
<feature type="compositionally biased region" description="Acidic residues" evidence="1">
    <location>
        <begin position="433"/>
        <end position="444"/>
    </location>
</feature>
<feature type="compositionally biased region" description="Pro residues" evidence="1">
    <location>
        <begin position="75"/>
        <end position="85"/>
    </location>
</feature>
<dbReference type="OrthoDB" id="1923815at2759"/>
<feature type="compositionally biased region" description="Basic and acidic residues" evidence="1">
    <location>
        <begin position="113"/>
        <end position="123"/>
    </location>
</feature>
<organism evidence="2 3">
    <name type="scientific">Oryza meyeriana var. granulata</name>
    <dbReference type="NCBI Taxonomy" id="110450"/>
    <lineage>
        <taxon>Eukaryota</taxon>
        <taxon>Viridiplantae</taxon>
        <taxon>Streptophyta</taxon>
        <taxon>Embryophyta</taxon>
        <taxon>Tracheophyta</taxon>
        <taxon>Spermatophyta</taxon>
        <taxon>Magnoliopsida</taxon>
        <taxon>Liliopsida</taxon>
        <taxon>Poales</taxon>
        <taxon>Poaceae</taxon>
        <taxon>BOP clade</taxon>
        <taxon>Oryzoideae</taxon>
        <taxon>Oryzeae</taxon>
        <taxon>Oryzinae</taxon>
        <taxon>Oryza</taxon>
        <taxon>Oryza meyeriana</taxon>
    </lineage>
</organism>
<feature type="compositionally biased region" description="Basic and acidic residues" evidence="1">
    <location>
        <begin position="583"/>
        <end position="595"/>
    </location>
</feature>
<dbReference type="EMBL" id="SPHZ02000011">
    <property type="protein sequence ID" value="KAF0891816.1"/>
    <property type="molecule type" value="Genomic_DNA"/>
</dbReference>
<proteinExistence type="predicted"/>
<dbReference type="PANTHER" id="PTHR37911">
    <property type="entry name" value="OSJNBA0067K08.20 PROTEIN"/>
    <property type="match status" value="1"/>
</dbReference>
<feature type="region of interest" description="Disordered" evidence="1">
    <location>
        <begin position="433"/>
        <end position="500"/>
    </location>
</feature>
<name>A0A6G1BV74_9ORYZ</name>
<sequence length="632" mass="73274">MASSSGTATLLYPKPPQSPRLLRRNPHYSGLRLVHPLLLATVSPSRPGPPSLAAPRHRRNSTTIHASAAASFPASPTPAPCPPRTDPPEEHSTVARAGRSKKHKKSSGGRIEGSGDVRREAKSRARIRSRRLAENAFYRRKRRAARENQADAFTDAELEMIGLGYDRSVRFMDGPDDPRLRHPHDWYRFGRYGPYSWRGIVVGPPIRGRFSDDRVSLMSEVSDHDEWDRVEQFDMSNQFSNRLNELDAAVGFRYYWVFVRHPRWRPDELPWEQWTLSAEVAVQSSEEQRLDKWSLMGRLGNPTRELITRCAAWTRPDIIYVKRPLYQSRFEPQKDFYSQLRPLVDPATENQFLFDLEHNSEFIRTTYFGGLCRIVKASPKAYVDDVVNAYSKLSDADKNRCLEFLLTNHPMELLHPYTKEWKVKLEEMELGCDAPDENESDNEGGDGSGTEVIDWVEDDGFDDDGGIDDEEHGYEDEEVIDVREEVETEEVESDEESEKYWDEQWKQAMKSSDKMEKLVKTSIEASNKYNKQQMQQEKEMRQMQQENERRQMQQEKDMEWKMAGSNTMVMEQEQTEDEDEQQEGSRRRSVNDKGKSKAPGHFLRAAVRPFTYRNLVKEIVLMRHFIVDGEIV</sequence>
<dbReference type="AlphaFoldDB" id="A0A6G1BV74"/>
<feature type="compositionally biased region" description="Basic residues" evidence="1">
    <location>
        <begin position="98"/>
        <end position="107"/>
    </location>
</feature>
<evidence type="ECO:0000313" key="2">
    <source>
        <dbReference type="EMBL" id="KAF0891816.1"/>
    </source>
</evidence>
<comment type="caution">
    <text evidence="2">The sequence shown here is derived from an EMBL/GenBank/DDBJ whole genome shotgun (WGS) entry which is preliminary data.</text>
</comment>
<feature type="compositionally biased region" description="Basic and acidic residues" evidence="1">
    <location>
        <begin position="536"/>
        <end position="560"/>
    </location>
</feature>
<feature type="region of interest" description="Disordered" evidence="1">
    <location>
        <begin position="528"/>
        <end position="599"/>
    </location>
</feature>
<reference evidence="2 3" key="1">
    <citation type="submission" date="2019-11" db="EMBL/GenBank/DDBJ databases">
        <title>Whole genome sequence of Oryza granulata.</title>
        <authorList>
            <person name="Li W."/>
        </authorList>
    </citation>
    <scope>NUCLEOTIDE SEQUENCE [LARGE SCALE GENOMIC DNA]</scope>
    <source>
        <strain evidence="3">cv. Menghai</strain>
        <tissue evidence="2">Leaf</tissue>
    </source>
</reference>
<dbReference type="Proteomes" id="UP000479710">
    <property type="component" value="Unassembled WGS sequence"/>
</dbReference>
<protein>
    <submittedName>
        <fullName evidence="2">Uncharacterized protein</fullName>
    </submittedName>
</protein>